<gene>
    <name evidence="1" type="ORF">DK846_05405</name>
</gene>
<comment type="caution">
    <text evidence="1">The sequence shown here is derived from an EMBL/GenBank/DDBJ whole genome shotgun (WGS) entry which is preliminary data.</text>
</comment>
<reference evidence="1 2" key="1">
    <citation type="submission" date="2018-05" db="EMBL/GenBank/DDBJ databases">
        <title>Draft genome of Methanospirillum lacunae Ki8-1.</title>
        <authorList>
            <person name="Dueholm M.S."/>
            <person name="Nielsen P.H."/>
            <person name="Bakmann L.F."/>
            <person name="Otzen D.E."/>
        </authorList>
    </citation>
    <scope>NUCLEOTIDE SEQUENCE [LARGE SCALE GENOMIC DNA]</scope>
    <source>
        <strain evidence="1 2">Ki8-1</strain>
    </source>
</reference>
<dbReference type="EMBL" id="QGMY01000004">
    <property type="protein sequence ID" value="PWR73020.1"/>
    <property type="molecule type" value="Genomic_DNA"/>
</dbReference>
<proteinExistence type="predicted"/>
<keyword evidence="2" id="KW-1185">Reference proteome</keyword>
<accession>A0A2V2N385</accession>
<sequence length="343" mass="37363">MNAINRIILFFLIITLFFTSTTNGAKDQLTWTNANNDTLFNGPDKPTLVTFTSCMKVLSISTHHWNYGQGDTPGKISLVHVDGTLYGPWRAFGVNGSHDEQNVFWSYNPGEIIKAGTYLVGDSNKQTWAQNDVSDNRGIVTIVAETALCPGDAGEKTENISVPIEFTTIPPEMDGAITLSPEEIDPSTLSGGETDTEIVPLIDQVVFRLISGKIHGGDPIYALLRIRNSGFRTLQEGYITIRLISPTGITTYKGGMAKLPNITAGEERDIPLIIPTGKSDSNSSMSTEKSLVCGEYILDGTISEHMEGGKLVRRGDLILPREKMISVTGCCQEPQTTNIMRGC</sequence>
<evidence type="ECO:0000313" key="1">
    <source>
        <dbReference type="EMBL" id="PWR73020.1"/>
    </source>
</evidence>
<dbReference type="Proteomes" id="UP000245657">
    <property type="component" value="Unassembled WGS sequence"/>
</dbReference>
<organism evidence="1 2">
    <name type="scientific">Methanospirillum lacunae</name>
    <dbReference type="NCBI Taxonomy" id="668570"/>
    <lineage>
        <taxon>Archaea</taxon>
        <taxon>Methanobacteriati</taxon>
        <taxon>Methanobacteriota</taxon>
        <taxon>Stenosarchaea group</taxon>
        <taxon>Methanomicrobia</taxon>
        <taxon>Methanomicrobiales</taxon>
        <taxon>Methanospirillaceae</taxon>
        <taxon>Methanospirillum</taxon>
    </lineage>
</organism>
<protein>
    <submittedName>
        <fullName evidence="1">Uncharacterized protein</fullName>
    </submittedName>
</protein>
<dbReference type="AlphaFoldDB" id="A0A2V2N385"/>
<dbReference type="GeneID" id="97550044"/>
<dbReference type="OrthoDB" id="151743at2157"/>
<dbReference type="RefSeq" id="WP_109967921.1">
    <property type="nucleotide sequence ID" value="NZ_CP176093.1"/>
</dbReference>
<evidence type="ECO:0000313" key="2">
    <source>
        <dbReference type="Proteomes" id="UP000245657"/>
    </source>
</evidence>
<name>A0A2V2N385_9EURY</name>